<dbReference type="InterPro" id="IPR005484">
    <property type="entry name" value="Ribosomal_uL18_bac/plant/anim"/>
</dbReference>
<accession>A0A2H0KCY9</accession>
<dbReference type="Gene3D" id="3.30.420.100">
    <property type="match status" value="1"/>
</dbReference>
<dbReference type="GO" id="GO:0006412">
    <property type="term" value="P:translation"/>
    <property type="evidence" value="ECO:0007669"/>
    <property type="project" value="UniProtKB-UniRule"/>
</dbReference>
<dbReference type="GO" id="GO:0003735">
    <property type="term" value="F:structural constituent of ribosome"/>
    <property type="evidence" value="ECO:0007669"/>
    <property type="project" value="InterPro"/>
</dbReference>
<evidence type="ECO:0000313" key="10">
    <source>
        <dbReference type="Proteomes" id="UP000229342"/>
    </source>
</evidence>
<evidence type="ECO:0000256" key="4">
    <source>
        <dbReference type="ARBA" id="ARBA00022980"/>
    </source>
</evidence>
<comment type="function">
    <text evidence="7">This is one of the proteins that bind and probably mediate the attachment of the 5S RNA into the large ribosomal subunit, where it forms part of the central protuberance.</text>
</comment>
<dbReference type="SUPFAM" id="SSF53137">
    <property type="entry name" value="Translational machinery components"/>
    <property type="match status" value="1"/>
</dbReference>
<evidence type="ECO:0000256" key="1">
    <source>
        <dbReference type="ARBA" id="ARBA00007116"/>
    </source>
</evidence>
<organism evidence="9 10">
    <name type="scientific">Candidatus Taylorbacteria bacterium CG11_big_fil_rev_8_21_14_0_20_46_11</name>
    <dbReference type="NCBI Taxonomy" id="1975025"/>
    <lineage>
        <taxon>Bacteria</taxon>
        <taxon>Candidatus Tayloriibacteriota</taxon>
    </lineage>
</organism>
<evidence type="ECO:0000256" key="2">
    <source>
        <dbReference type="ARBA" id="ARBA00022730"/>
    </source>
</evidence>
<dbReference type="GO" id="GO:0022625">
    <property type="term" value="C:cytosolic large ribosomal subunit"/>
    <property type="evidence" value="ECO:0007669"/>
    <property type="project" value="TreeGrafter"/>
</dbReference>
<dbReference type="Proteomes" id="UP000229342">
    <property type="component" value="Unassembled WGS sequence"/>
</dbReference>
<gene>
    <name evidence="7" type="primary">rplR</name>
    <name evidence="9" type="ORF">COV91_00500</name>
</gene>
<dbReference type="PANTHER" id="PTHR12899">
    <property type="entry name" value="39S RIBOSOMAL PROTEIN L18, MITOCHONDRIAL"/>
    <property type="match status" value="1"/>
</dbReference>
<sequence length="115" mass="12573">MKSVNKTDNRTRRRNRIRSKISGTLERPRLAVFKSNRYISAQLINDETGTTLATATSKSAVGKMPKDRAEEVGRLVAEQAKAKKVTLAVFDRGGYIYTGAVKAVAEGARKGGLTF</sequence>
<keyword evidence="3 7" id="KW-0694">RNA-binding</keyword>
<feature type="compositionally biased region" description="Basic and acidic residues" evidence="8">
    <location>
        <begin position="1"/>
        <end position="10"/>
    </location>
</feature>
<dbReference type="PANTHER" id="PTHR12899:SF3">
    <property type="entry name" value="LARGE RIBOSOMAL SUBUNIT PROTEIN UL18M"/>
    <property type="match status" value="1"/>
</dbReference>
<evidence type="ECO:0000256" key="7">
    <source>
        <dbReference type="HAMAP-Rule" id="MF_01337"/>
    </source>
</evidence>
<dbReference type="GO" id="GO:0008097">
    <property type="term" value="F:5S rRNA binding"/>
    <property type="evidence" value="ECO:0007669"/>
    <property type="project" value="TreeGrafter"/>
</dbReference>
<dbReference type="FunFam" id="3.30.420.100:FF:000001">
    <property type="entry name" value="50S ribosomal protein L18"/>
    <property type="match status" value="1"/>
</dbReference>
<name>A0A2H0KCY9_9BACT</name>
<dbReference type="HAMAP" id="MF_01337_B">
    <property type="entry name" value="Ribosomal_uL18_B"/>
    <property type="match status" value="1"/>
</dbReference>
<dbReference type="Pfam" id="PF00861">
    <property type="entry name" value="Ribosomal_L18p"/>
    <property type="match status" value="1"/>
</dbReference>
<dbReference type="AlphaFoldDB" id="A0A2H0KCY9"/>
<comment type="subunit">
    <text evidence="7">Part of the 50S ribosomal subunit; part of the 5S rRNA/L5/L18/L25 subcomplex. Contacts the 5S and 23S rRNAs.</text>
</comment>
<dbReference type="EMBL" id="PCVG01000011">
    <property type="protein sequence ID" value="PIQ69126.1"/>
    <property type="molecule type" value="Genomic_DNA"/>
</dbReference>
<evidence type="ECO:0000313" key="9">
    <source>
        <dbReference type="EMBL" id="PIQ69126.1"/>
    </source>
</evidence>
<comment type="caution">
    <text evidence="9">The sequence shown here is derived from an EMBL/GenBank/DDBJ whole genome shotgun (WGS) entry which is preliminary data.</text>
</comment>
<evidence type="ECO:0000256" key="8">
    <source>
        <dbReference type="SAM" id="MobiDB-lite"/>
    </source>
</evidence>
<dbReference type="InterPro" id="IPR004389">
    <property type="entry name" value="Ribosomal_uL18_bac-type"/>
</dbReference>
<evidence type="ECO:0000256" key="3">
    <source>
        <dbReference type="ARBA" id="ARBA00022884"/>
    </source>
</evidence>
<evidence type="ECO:0000256" key="5">
    <source>
        <dbReference type="ARBA" id="ARBA00023274"/>
    </source>
</evidence>
<evidence type="ECO:0000256" key="6">
    <source>
        <dbReference type="ARBA" id="ARBA00035197"/>
    </source>
</evidence>
<comment type="similarity">
    <text evidence="1 7">Belongs to the universal ribosomal protein uL18 family.</text>
</comment>
<dbReference type="CDD" id="cd00432">
    <property type="entry name" value="Ribosomal_L18_L5e"/>
    <property type="match status" value="1"/>
</dbReference>
<keyword evidence="4 7" id="KW-0689">Ribosomal protein</keyword>
<reference evidence="9 10" key="1">
    <citation type="submission" date="2017-09" db="EMBL/GenBank/DDBJ databases">
        <title>Depth-based differentiation of microbial function through sediment-hosted aquifers and enrichment of novel symbionts in the deep terrestrial subsurface.</title>
        <authorList>
            <person name="Probst A.J."/>
            <person name="Ladd B."/>
            <person name="Jarett J.K."/>
            <person name="Geller-Mcgrath D.E."/>
            <person name="Sieber C.M."/>
            <person name="Emerson J.B."/>
            <person name="Anantharaman K."/>
            <person name="Thomas B.C."/>
            <person name="Malmstrom R."/>
            <person name="Stieglmeier M."/>
            <person name="Klingl A."/>
            <person name="Woyke T."/>
            <person name="Ryan C.M."/>
            <person name="Banfield J.F."/>
        </authorList>
    </citation>
    <scope>NUCLEOTIDE SEQUENCE [LARGE SCALE GENOMIC DNA]</scope>
    <source>
        <strain evidence="9">CG11_big_fil_rev_8_21_14_0_20_46_11</strain>
    </source>
</reference>
<dbReference type="NCBIfam" id="TIGR00060">
    <property type="entry name" value="L18_bact"/>
    <property type="match status" value="1"/>
</dbReference>
<feature type="region of interest" description="Disordered" evidence="8">
    <location>
        <begin position="1"/>
        <end position="20"/>
    </location>
</feature>
<dbReference type="InterPro" id="IPR057268">
    <property type="entry name" value="Ribosomal_L18"/>
</dbReference>
<keyword evidence="2 7" id="KW-0699">rRNA-binding</keyword>
<keyword evidence="5 7" id="KW-0687">Ribonucleoprotein</keyword>
<proteinExistence type="inferred from homology"/>
<protein>
    <recommendedName>
        <fullName evidence="6 7">Large ribosomal subunit protein uL18</fullName>
    </recommendedName>
</protein>